<evidence type="ECO:0000256" key="11">
    <source>
        <dbReference type="ARBA" id="ARBA00023292"/>
    </source>
</evidence>
<dbReference type="SUPFAM" id="SSF56436">
    <property type="entry name" value="C-type lectin-like"/>
    <property type="match status" value="1"/>
</dbReference>
<dbReference type="InterPro" id="IPR056863">
    <property type="entry name" value="LMN_ATRN_NET-like_EGF"/>
</dbReference>
<evidence type="ECO:0000313" key="16">
    <source>
        <dbReference type="Ensembl" id="ENSAPLP00020013750.1"/>
    </source>
</evidence>
<dbReference type="PROSITE" id="PS50026">
    <property type="entry name" value="EGF_3"/>
    <property type="match status" value="2"/>
</dbReference>
<keyword evidence="9 12" id="KW-1015">Disulfide bond</keyword>
<dbReference type="GO" id="GO:0005794">
    <property type="term" value="C:Golgi apparatus"/>
    <property type="evidence" value="ECO:0007669"/>
    <property type="project" value="TreeGrafter"/>
</dbReference>
<feature type="domain" description="EGF-like" evidence="15">
    <location>
        <begin position="216"/>
        <end position="253"/>
    </location>
</feature>
<name>A0A8B9SZM1_ANAPL</name>
<dbReference type="Gene3D" id="2.120.10.80">
    <property type="entry name" value="Kelch-type beta propeller"/>
    <property type="match status" value="1"/>
</dbReference>
<dbReference type="GO" id="GO:0016020">
    <property type="term" value="C:membrane"/>
    <property type="evidence" value="ECO:0007669"/>
    <property type="project" value="UniProtKB-SubCell"/>
</dbReference>
<sequence length="1327" mass="147130">MGRVVPAGIRQMARELSAFLHPVTRAGWRLLPPFFLFWVLLGPAGPFFGAAGAAGASEEAAVLAAALGKECDKPCANGGRCQPASGQCECQPGWVGDQCQHCGGRFRLTGPSGYVTDGPGNYKYKTKCTWLIEGRPNTILRLRFNHFATECSWDHLYVYDGDSIYAPLLAAFSGLIVPEKDSNETVPEVVATSGYALLHFFSDAAYNLTGFNITYNFNMCPNNCSGRGECKLNNSSNALECECAKYWKGEACDIPYCADDCGAPERGYCDFNDTKTCLCSAGWQGPGCSISVPANQSFWTREEYSLPKLPRASHKAKVLAYDLISEEWLPLNSTVNSVEMRYGHSLAIHKDDIYMYGGKIDATGNVTSQLWVFNIPRQTWTQATPKAKEQYAVVGHSAHIITLKDDSVVMLVIFGHCPLYGYISNVQEYNLATNTWSILQTSGALVQGGYGHSSVYDPKTESIYIHGGYKAFSANKYRLADDLYKYEVHTRMWTILKDSRFFRYLHTAVIMSGTMLVFGGNTHNDTSMSHGAKCFSSDFMAYDIACNKWSVLPRPGLHHDVNRFGHSALLYNSTMYVFGGFNSLLLSDILKYTPERCEAFDNETACLRAGPGIRCVWAATIPGCVPWEMATVQQQQKVFEDCPSRPDNEKCDQITDCYSCTANTNNCQWCTDQCISMHNNCTEEQVPITAYENCPKDNPAYYCSKRTSCKSCAMDQNCQWEPRNQECIALPENICGTNWHLVSNSCLKITNAKENYDHAKLSCRSNGASLASLTTQKKVEFVLKELQKMQSSLCIKSTILLYFYDAGFCGYLAEPLQQGLKAATCINEVNGSVCERAANHSAKQCRTPCALRTMCGECTSGSSECMWCSNMKQCVDSNAYVASFPYGQCMEWYTMSSCPPENCSGYCTCAHCLEQPGCGWCTDPSNTGKGKCIEGSYRGPVKMPTPSATGKHSLEPVLNISMCPAENKYNWSFIQCPACQCNGHSKCVNESICEKCENLTTGTCQPCKCNGHASVCNTNTGKCFCTTKGIKGDECQLCEVENRYQGNPLKGTCYYTLLIDYQFTFSLSQEDDRYYTAINFVATPEEQNRDLDMFINASKNFNLNITWSTSFAAGTQAGEEIPVVSRTNIKEYKDSFSNEKFDFRNNPNITFFVYVSNFTWPIKIQIAFSQHSNFMDLVQFFVTFFSCFLSLLLVAAVVWKIKQSCWASRRREQLLREMQQMASRPFASINVALETDEEPPDLIGGSIKTVPKPIALEPCFGNKAAVLSVFVRLPRGLGGIPPPGQSGLAVASALVDISQQMPIAYKEKSGAIRNRKQQPPAQPGTCI</sequence>
<keyword evidence="4 13" id="KW-0812">Transmembrane</keyword>
<dbReference type="SMART" id="SM00042">
    <property type="entry name" value="CUB"/>
    <property type="match status" value="1"/>
</dbReference>
<evidence type="ECO:0000256" key="1">
    <source>
        <dbReference type="ARBA" id="ARBA00004167"/>
    </source>
</evidence>
<keyword evidence="3 12" id="KW-0245">EGF-like domain</keyword>
<feature type="domain" description="EGF-like" evidence="15">
    <location>
        <begin position="67"/>
        <end position="100"/>
    </location>
</feature>
<organism evidence="16 17">
    <name type="scientific">Anas platyrhynchos</name>
    <name type="common">Mallard</name>
    <name type="synonym">Anas boschas</name>
    <dbReference type="NCBI Taxonomy" id="8839"/>
    <lineage>
        <taxon>Eukaryota</taxon>
        <taxon>Metazoa</taxon>
        <taxon>Chordata</taxon>
        <taxon>Craniata</taxon>
        <taxon>Vertebrata</taxon>
        <taxon>Euteleostomi</taxon>
        <taxon>Archelosauria</taxon>
        <taxon>Archosauria</taxon>
        <taxon>Dinosauria</taxon>
        <taxon>Saurischia</taxon>
        <taxon>Theropoda</taxon>
        <taxon>Coelurosauria</taxon>
        <taxon>Aves</taxon>
        <taxon>Neognathae</taxon>
        <taxon>Galloanserae</taxon>
        <taxon>Anseriformes</taxon>
        <taxon>Anatidae</taxon>
        <taxon>Anatinae</taxon>
        <taxon>Anas</taxon>
    </lineage>
</organism>
<dbReference type="CDD" id="cd00055">
    <property type="entry name" value="EGF_Lam"/>
    <property type="match status" value="2"/>
</dbReference>
<feature type="disulfide bond" evidence="12">
    <location>
        <begin position="220"/>
        <end position="230"/>
    </location>
</feature>
<feature type="disulfide bond" evidence="12">
    <location>
        <begin position="224"/>
        <end position="241"/>
    </location>
</feature>
<comment type="subcellular location">
    <subcellularLocation>
        <location evidence="1">Membrane</location>
        <topology evidence="1">Single-pass membrane protein</topology>
    </subcellularLocation>
</comment>
<keyword evidence="11" id="KW-0424">Laminin EGF-like domain</keyword>
<dbReference type="Proteomes" id="UP000694400">
    <property type="component" value="Chromosome 4"/>
</dbReference>
<evidence type="ECO:0000259" key="15">
    <source>
        <dbReference type="PROSITE" id="PS50026"/>
    </source>
</evidence>
<dbReference type="SMART" id="SM00423">
    <property type="entry name" value="PSI"/>
    <property type="match status" value="5"/>
</dbReference>
<reference evidence="16" key="2">
    <citation type="submission" date="2025-08" db="UniProtKB">
        <authorList>
            <consortium name="Ensembl"/>
        </authorList>
    </citation>
    <scope>IDENTIFICATION</scope>
</reference>
<evidence type="ECO:0000256" key="5">
    <source>
        <dbReference type="ARBA" id="ARBA00022729"/>
    </source>
</evidence>
<dbReference type="Pfam" id="PF24972">
    <property type="entry name" value="GBD_ATRN"/>
    <property type="match status" value="1"/>
</dbReference>
<dbReference type="Pfam" id="PF00431">
    <property type="entry name" value="CUB"/>
    <property type="match status" value="1"/>
</dbReference>
<dbReference type="FunFam" id="2.60.120.290:FF:000008">
    <property type="entry name" value="Attractin like 1"/>
    <property type="match status" value="1"/>
</dbReference>
<dbReference type="InterPro" id="IPR015915">
    <property type="entry name" value="Kelch-typ_b-propeller"/>
</dbReference>
<dbReference type="InterPro" id="IPR000859">
    <property type="entry name" value="CUB_dom"/>
</dbReference>
<dbReference type="SUPFAM" id="SSF117281">
    <property type="entry name" value="Kelch motif"/>
    <property type="match status" value="1"/>
</dbReference>
<keyword evidence="10" id="KW-0325">Glycoprotein</keyword>
<dbReference type="Ensembl" id="ENSAPLT00020014804.1">
    <property type="protein sequence ID" value="ENSAPLP00020013750.1"/>
    <property type="gene ID" value="ENSAPLG00020006526.1"/>
</dbReference>
<dbReference type="PROSITE" id="PS01180">
    <property type="entry name" value="CUB"/>
    <property type="match status" value="1"/>
</dbReference>
<dbReference type="PANTHER" id="PTHR46376">
    <property type="entry name" value="LEUCINE-ZIPPER-LIKE TRANSCRIPTIONAL REGULATOR 1"/>
    <property type="match status" value="1"/>
</dbReference>
<dbReference type="SUPFAM" id="SSF49854">
    <property type="entry name" value="Spermadhesin, CUB domain"/>
    <property type="match status" value="1"/>
</dbReference>
<evidence type="ECO:0000256" key="6">
    <source>
        <dbReference type="ARBA" id="ARBA00022737"/>
    </source>
</evidence>
<evidence type="ECO:0000313" key="17">
    <source>
        <dbReference type="Proteomes" id="UP000694400"/>
    </source>
</evidence>
<evidence type="ECO:0000256" key="3">
    <source>
        <dbReference type="ARBA" id="ARBA00022536"/>
    </source>
</evidence>
<keyword evidence="7 13" id="KW-1133">Transmembrane helix</keyword>
<evidence type="ECO:0000256" key="9">
    <source>
        <dbReference type="ARBA" id="ARBA00023157"/>
    </source>
</evidence>
<dbReference type="InterPro" id="IPR002049">
    <property type="entry name" value="LE_dom"/>
</dbReference>
<feature type="disulfide bond" evidence="12">
    <location>
        <begin position="71"/>
        <end position="81"/>
    </location>
</feature>
<comment type="caution">
    <text evidence="12">Lacks conserved residue(s) required for the propagation of feature annotation.</text>
</comment>
<dbReference type="Pfam" id="PF01437">
    <property type="entry name" value="PSI"/>
    <property type="match status" value="1"/>
</dbReference>
<dbReference type="InterPro" id="IPR000742">
    <property type="entry name" value="EGF"/>
</dbReference>
<reference evidence="16" key="1">
    <citation type="submission" date="2019-08" db="EMBL/GenBank/DDBJ databases">
        <title>Three high-quality genomes provides insights into domestication of ducks.</title>
        <authorList>
            <person name="Hou Z.C."/>
            <person name="Zhu F."/>
            <person name="Yin Z.T."/>
            <person name="Zhang F."/>
        </authorList>
    </citation>
    <scope>NUCLEOTIDE SEQUENCE [LARGE SCALE GENOMIC DNA]</scope>
</reference>
<evidence type="ECO:0000256" key="10">
    <source>
        <dbReference type="ARBA" id="ARBA00023180"/>
    </source>
</evidence>
<evidence type="ECO:0000256" key="8">
    <source>
        <dbReference type="ARBA" id="ARBA00023136"/>
    </source>
</evidence>
<dbReference type="InterPro" id="IPR056732">
    <property type="entry name" value="GBD_ATRN"/>
</dbReference>
<dbReference type="InterPro" id="IPR016201">
    <property type="entry name" value="PSI"/>
</dbReference>
<evidence type="ECO:0000256" key="12">
    <source>
        <dbReference type="PROSITE-ProRule" id="PRU00076"/>
    </source>
</evidence>
<keyword evidence="8 13" id="KW-0472">Membrane</keyword>
<evidence type="ECO:0000256" key="7">
    <source>
        <dbReference type="ARBA" id="ARBA00022989"/>
    </source>
</evidence>
<evidence type="ECO:0000256" key="2">
    <source>
        <dbReference type="ARBA" id="ARBA00022441"/>
    </source>
</evidence>
<dbReference type="InterPro" id="IPR051568">
    <property type="entry name" value="LZTR1/Attractin"/>
</dbReference>
<proteinExistence type="predicted"/>
<protein>
    <submittedName>
        <fullName evidence="16">Attractin</fullName>
    </submittedName>
</protein>
<feature type="disulfide bond" evidence="12">
    <location>
        <begin position="90"/>
        <end position="99"/>
    </location>
</feature>
<dbReference type="Gene3D" id="2.60.120.290">
    <property type="entry name" value="Spermadhesin, CUB domain"/>
    <property type="match status" value="1"/>
</dbReference>
<keyword evidence="6" id="KW-0677">Repeat</keyword>
<dbReference type="CDD" id="cd00041">
    <property type="entry name" value="CUB"/>
    <property type="match status" value="1"/>
</dbReference>
<feature type="disulfide bond" evidence="12">
    <location>
        <begin position="243"/>
        <end position="252"/>
    </location>
</feature>
<dbReference type="PANTHER" id="PTHR46376:SF3">
    <property type="entry name" value="ATTRACTIN"/>
    <property type="match status" value="1"/>
</dbReference>
<evidence type="ECO:0000259" key="14">
    <source>
        <dbReference type="PROSITE" id="PS01180"/>
    </source>
</evidence>
<dbReference type="InterPro" id="IPR002165">
    <property type="entry name" value="Plexin_repeat"/>
</dbReference>
<reference evidence="16" key="3">
    <citation type="submission" date="2025-09" db="UniProtKB">
        <authorList>
            <consortium name="Ensembl"/>
        </authorList>
    </citation>
    <scope>IDENTIFICATION</scope>
</reference>
<dbReference type="Pfam" id="PF24973">
    <property type="entry name" value="EGF_LMN_ATRN"/>
    <property type="match status" value="1"/>
</dbReference>
<feature type="domain" description="CUB" evidence="14">
    <location>
        <begin position="102"/>
        <end position="218"/>
    </location>
</feature>
<dbReference type="InterPro" id="IPR016187">
    <property type="entry name" value="CTDL_fold"/>
</dbReference>
<dbReference type="Gene3D" id="2.10.25.10">
    <property type="entry name" value="Laminin"/>
    <property type="match status" value="2"/>
</dbReference>
<feature type="transmembrane region" description="Helical" evidence="13">
    <location>
        <begin position="1177"/>
        <end position="1201"/>
    </location>
</feature>
<dbReference type="InterPro" id="IPR056737">
    <property type="entry name" value="Beta-prop_ATRN-MKLN-like"/>
</dbReference>
<dbReference type="FunFam" id="2.120.10.80:FF:000034">
    <property type="entry name" value="Attractin"/>
    <property type="match status" value="1"/>
</dbReference>
<dbReference type="SMART" id="SM00181">
    <property type="entry name" value="EGF"/>
    <property type="match status" value="3"/>
</dbReference>
<dbReference type="PROSITE" id="PS00022">
    <property type="entry name" value="EGF_1"/>
    <property type="match status" value="2"/>
</dbReference>
<evidence type="ECO:0000256" key="4">
    <source>
        <dbReference type="ARBA" id="ARBA00022692"/>
    </source>
</evidence>
<dbReference type="FunFam" id="2.10.25.10:FF:000164">
    <property type="entry name" value="Attractin like 1"/>
    <property type="match status" value="1"/>
</dbReference>
<keyword evidence="5" id="KW-0732">Signal</keyword>
<evidence type="ECO:0000256" key="13">
    <source>
        <dbReference type="SAM" id="Phobius"/>
    </source>
</evidence>
<dbReference type="Pfam" id="PF24981">
    <property type="entry name" value="Beta-prop_ATRN-LZTR1"/>
    <property type="match status" value="1"/>
</dbReference>
<accession>A0A8B9SZM1</accession>
<keyword evidence="2" id="KW-0880">Kelch repeat</keyword>
<dbReference type="InterPro" id="IPR035914">
    <property type="entry name" value="Sperma_CUB_dom_sf"/>
</dbReference>
<dbReference type="PROSITE" id="PS01186">
    <property type="entry name" value="EGF_2"/>
    <property type="match status" value="1"/>
</dbReference>